<dbReference type="RefSeq" id="WP_214535672.1">
    <property type="nucleotide sequence ID" value="NZ_JAHFVK010000001.1"/>
</dbReference>
<dbReference type="Proteomes" id="UP000811255">
    <property type="component" value="Unassembled WGS sequence"/>
</dbReference>
<gene>
    <name evidence="4" type="ORF">KK137_08385</name>
</gene>
<accession>A0ABS5W4U5</accession>
<evidence type="ECO:0000256" key="2">
    <source>
        <dbReference type="SAM" id="SignalP"/>
    </source>
</evidence>
<sequence>MKAQLLIGLAGALALAACNNATETQEPAAQATGDINPPTAETALPDTSTPQGFVDAAASSDMYEIEAAKIAEQRSANEKVKSFAQMMITDHTASTQKLKAAVAKAGGVGLPLAMQPKHRTDLDALVAAGDNFDALYANQQIAAHEEALALLKSQAASGASEPLKAFASETAPIVEGHLSHARELP</sequence>
<feature type="domain" description="DUF4142" evidence="3">
    <location>
        <begin position="50"/>
        <end position="184"/>
    </location>
</feature>
<evidence type="ECO:0000259" key="3">
    <source>
        <dbReference type="Pfam" id="PF13628"/>
    </source>
</evidence>
<comment type="caution">
    <text evidence="4">The sequence shown here is derived from an EMBL/GenBank/DDBJ whole genome shotgun (WGS) entry which is preliminary data.</text>
</comment>
<dbReference type="PANTHER" id="PTHR38593:SF1">
    <property type="entry name" value="BLR2558 PROTEIN"/>
    <property type="match status" value="1"/>
</dbReference>
<dbReference type="Gene3D" id="1.20.1260.10">
    <property type="match status" value="1"/>
</dbReference>
<name>A0ABS5W4U5_9SPHN</name>
<reference evidence="4 5" key="1">
    <citation type="submission" date="2021-05" db="EMBL/GenBank/DDBJ databases">
        <title>Croceibacterium sp. LX-88 genome sequence.</title>
        <authorList>
            <person name="Luo X."/>
        </authorList>
    </citation>
    <scope>NUCLEOTIDE SEQUENCE [LARGE SCALE GENOMIC DNA]</scope>
    <source>
        <strain evidence="4 5">LX-88</strain>
    </source>
</reference>
<keyword evidence="5" id="KW-1185">Reference proteome</keyword>
<proteinExistence type="predicted"/>
<evidence type="ECO:0000256" key="1">
    <source>
        <dbReference type="SAM" id="MobiDB-lite"/>
    </source>
</evidence>
<dbReference type="EMBL" id="JAHFVK010000001">
    <property type="protein sequence ID" value="MBT2134347.1"/>
    <property type="molecule type" value="Genomic_DNA"/>
</dbReference>
<dbReference type="InterPro" id="IPR025419">
    <property type="entry name" value="DUF4142"/>
</dbReference>
<dbReference type="InterPro" id="IPR012347">
    <property type="entry name" value="Ferritin-like"/>
</dbReference>
<protein>
    <submittedName>
        <fullName evidence="4">DUF4142 domain-containing protein</fullName>
    </submittedName>
</protein>
<dbReference type="Pfam" id="PF13628">
    <property type="entry name" value="DUF4142"/>
    <property type="match status" value="1"/>
</dbReference>
<feature type="region of interest" description="Disordered" evidence="1">
    <location>
        <begin position="26"/>
        <end position="50"/>
    </location>
</feature>
<dbReference type="PROSITE" id="PS51257">
    <property type="entry name" value="PROKAR_LIPOPROTEIN"/>
    <property type="match status" value="1"/>
</dbReference>
<organism evidence="4 5">
    <name type="scientific">Croceibacterium selenioxidans</name>
    <dbReference type="NCBI Taxonomy" id="2838833"/>
    <lineage>
        <taxon>Bacteria</taxon>
        <taxon>Pseudomonadati</taxon>
        <taxon>Pseudomonadota</taxon>
        <taxon>Alphaproteobacteria</taxon>
        <taxon>Sphingomonadales</taxon>
        <taxon>Erythrobacteraceae</taxon>
        <taxon>Croceibacterium</taxon>
    </lineage>
</organism>
<keyword evidence="2" id="KW-0732">Signal</keyword>
<evidence type="ECO:0000313" key="4">
    <source>
        <dbReference type="EMBL" id="MBT2134347.1"/>
    </source>
</evidence>
<dbReference type="PANTHER" id="PTHR38593">
    <property type="entry name" value="BLR2558 PROTEIN"/>
    <property type="match status" value="1"/>
</dbReference>
<feature type="chain" id="PRO_5047408884" evidence="2">
    <location>
        <begin position="22"/>
        <end position="185"/>
    </location>
</feature>
<evidence type="ECO:0000313" key="5">
    <source>
        <dbReference type="Proteomes" id="UP000811255"/>
    </source>
</evidence>
<feature type="signal peptide" evidence="2">
    <location>
        <begin position="1"/>
        <end position="21"/>
    </location>
</feature>